<organism evidence="1">
    <name type="scientific">marine sediment metagenome</name>
    <dbReference type="NCBI Taxonomy" id="412755"/>
    <lineage>
        <taxon>unclassified sequences</taxon>
        <taxon>metagenomes</taxon>
        <taxon>ecological metagenomes</taxon>
    </lineage>
</organism>
<feature type="non-terminal residue" evidence="1">
    <location>
        <position position="1"/>
    </location>
</feature>
<accession>A0A0F9ATG4</accession>
<name>A0A0F9ATG4_9ZZZZ</name>
<dbReference type="Gene3D" id="1.20.1600.10">
    <property type="entry name" value="Outer membrane efflux proteins (OEP)"/>
    <property type="match status" value="1"/>
</dbReference>
<dbReference type="PANTHER" id="PTHR30203">
    <property type="entry name" value="OUTER MEMBRANE CATION EFFLUX PROTEIN"/>
    <property type="match status" value="1"/>
</dbReference>
<dbReference type="GO" id="GO:0015562">
    <property type="term" value="F:efflux transmembrane transporter activity"/>
    <property type="evidence" value="ECO:0007669"/>
    <property type="project" value="InterPro"/>
</dbReference>
<dbReference type="InterPro" id="IPR010131">
    <property type="entry name" value="MdtP/NodT-like"/>
</dbReference>
<evidence type="ECO:0000313" key="1">
    <source>
        <dbReference type="EMBL" id="KKK75461.1"/>
    </source>
</evidence>
<dbReference type="Gene3D" id="2.20.200.10">
    <property type="entry name" value="Outer membrane efflux proteins (OEP)"/>
    <property type="match status" value="1"/>
</dbReference>
<gene>
    <name evidence="1" type="ORF">LCGC14_2873490</name>
</gene>
<dbReference type="SUPFAM" id="SSF56954">
    <property type="entry name" value="Outer membrane efflux proteins (OEP)"/>
    <property type="match status" value="1"/>
</dbReference>
<dbReference type="AlphaFoldDB" id="A0A0F9ATG4"/>
<dbReference type="EMBL" id="LAZR01055854">
    <property type="protein sequence ID" value="KKK75461.1"/>
    <property type="molecule type" value="Genomic_DNA"/>
</dbReference>
<comment type="caution">
    <text evidence="1">The sequence shown here is derived from an EMBL/GenBank/DDBJ whole genome shotgun (WGS) entry which is preliminary data.</text>
</comment>
<reference evidence="1" key="1">
    <citation type="journal article" date="2015" name="Nature">
        <title>Complex archaea that bridge the gap between prokaryotes and eukaryotes.</title>
        <authorList>
            <person name="Spang A."/>
            <person name="Saw J.H."/>
            <person name="Jorgensen S.L."/>
            <person name="Zaremba-Niedzwiedzka K."/>
            <person name="Martijn J."/>
            <person name="Lind A.E."/>
            <person name="van Eijk R."/>
            <person name="Schleper C."/>
            <person name="Guy L."/>
            <person name="Ettema T.J."/>
        </authorList>
    </citation>
    <scope>NUCLEOTIDE SEQUENCE</scope>
</reference>
<dbReference type="InterPro" id="IPR003423">
    <property type="entry name" value="OMP_efflux"/>
</dbReference>
<dbReference type="PANTHER" id="PTHR30203:SF30">
    <property type="entry name" value="OUTER MEMBRANE PROTEIN-RELATED"/>
    <property type="match status" value="1"/>
</dbReference>
<dbReference type="Pfam" id="PF02321">
    <property type="entry name" value="OEP"/>
    <property type="match status" value="1"/>
</dbReference>
<proteinExistence type="predicted"/>
<sequence length="211" mass="23616">PFPEEMPSGLLERRPDVQTALLALKASDQRVAAAVSDRFPSFNLSLAYGGASSQMDSILDSPNIFWNLLMQTALPIFDAGRRRSEVRRSESVLRERISAYHGAVLNALREVNVALIKNKKSGEQVRLNEFAVRAGENTLRVAEDQYLQGLTDYMNLLSAQQQLYRARKRLVLAKRGLISARIELARALGGTWMDEELNNISIKEAENEEGL</sequence>
<evidence type="ECO:0008006" key="2">
    <source>
        <dbReference type="Google" id="ProtNLM"/>
    </source>
</evidence>
<protein>
    <recommendedName>
        <fullName evidence="2">Outer membrane efflux protein</fullName>
    </recommendedName>
</protein>